<evidence type="ECO:0000313" key="2">
    <source>
        <dbReference type="EMBL" id="CAE6704465.1"/>
    </source>
</evidence>
<accession>A0A916BBU3</accession>
<gene>
    <name evidence="2" type="ORF">NTGZN8_160092</name>
</gene>
<comment type="caution">
    <text evidence="2">The sequence shown here is derived from an EMBL/GenBank/DDBJ whole genome shotgun (WGS) entry which is preliminary data.</text>
</comment>
<sequence length="62" mass="6919">MQVNGLLPTGCSGVLLPRFLRPAVQSELWEKFEQEDTDGNFPDGTDKNRHREFQGGWSGGPD</sequence>
<dbReference type="AlphaFoldDB" id="A0A916BBU3"/>
<dbReference type="Proteomes" id="UP000675882">
    <property type="component" value="Unassembled WGS sequence"/>
</dbReference>
<keyword evidence="3" id="KW-1185">Reference proteome</keyword>
<name>A0A916BBU3_9PROT</name>
<feature type="compositionally biased region" description="Basic and acidic residues" evidence="1">
    <location>
        <begin position="44"/>
        <end position="53"/>
    </location>
</feature>
<dbReference type="EMBL" id="CAJNBL010000008">
    <property type="protein sequence ID" value="CAE6704465.1"/>
    <property type="molecule type" value="Genomic_DNA"/>
</dbReference>
<evidence type="ECO:0000313" key="3">
    <source>
        <dbReference type="Proteomes" id="UP000675882"/>
    </source>
</evidence>
<evidence type="ECO:0000256" key="1">
    <source>
        <dbReference type="SAM" id="MobiDB-lite"/>
    </source>
</evidence>
<protein>
    <submittedName>
        <fullName evidence="2">Uncharacterized protein</fullName>
    </submittedName>
</protein>
<reference evidence="2" key="1">
    <citation type="submission" date="2021-02" db="EMBL/GenBank/DDBJ databases">
        <authorList>
            <person name="Han P."/>
        </authorList>
    </citation>
    <scope>NUCLEOTIDE SEQUENCE</scope>
    <source>
        <strain evidence="2">Candidatus Nitrotoga sp. ZN8</strain>
    </source>
</reference>
<feature type="region of interest" description="Disordered" evidence="1">
    <location>
        <begin position="32"/>
        <end position="62"/>
    </location>
</feature>
<organism evidence="2 3">
    <name type="scientific">Candidatus Nitrotoga fabula</name>
    <dbReference type="NCBI Taxonomy" id="2182327"/>
    <lineage>
        <taxon>Bacteria</taxon>
        <taxon>Pseudomonadati</taxon>
        <taxon>Pseudomonadota</taxon>
        <taxon>Betaproteobacteria</taxon>
        <taxon>Nitrosomonadales</taxon>
        <taxon>Gallionellaceae</taxon>
        <taxon>Candidatus Nitrotoga</taxon>
    </lineage>
</organism>
<proteinExistence type="predicted"/>